<protein>
    <submittedName>
        <fullName evidence="7">Uncharacterized protein</fullName>
    </submittedName>
</protein>
<dbReference type="PANTHER" id="PTHR31585">
    <property type="entry name" value="FOLATE-BIOPTERIN TRANSPORTER 1, CHLOROPLASTIC"/>
    <property type="match status" value="1"/>
</dbReference>
<feature type="transmembrane region" description="Helical" evidence="6">
    <location>
        <begin position="15"/>
        <end position="34"/>
    </location>
</feature>
<name>A0A8T1X653_9STRA</name>
<accession>A0A8T1X653</accession>
<keyword evidence="3 6" id="KW-0812">Transmembrane</keyword>
<evidence type="ECO:0000256" key="6">
    <source>
        <dbReference type="SAM" id="Phobius"/>
    </source>
</evidence>
<gene>
    <name evidence="7" type="ORF">PHYBOEH_007837</name>
</gene>
<evidence type="ECO:0000256" key="3">
    <source>
        <dbReference type="ARBA" id="ARBA00022692"/>
    </source>
</evidence>
<organism evidence="7 8">
    <name type="scientific">Phytophthora boehmeriae</name>
    <dbReference type="NCBI Taxonomy" id="109152"/>
    <lineage>
        <taxon>Eukaryota</taxon>
        <taxon>Sar</taxon>
        <taxon>Stramenopiles</taxon>
        <taxon>Oomycota</taxon>
        <taxon>Peronosporomycetes</taxon>
        <taxon>Peronosporales</taxon>
        <taxon>Peronosporaceae</taxon>
        <taxon>Phytophthora</taxon>
    </lineage>
</organism>
<feature type="transmembrane region" description="Helical" evidence="6">
    <location>
        <begin position="55"/>
        <end position="78"/>
    </location>
</feature>
<dbReference type="EMBL" id="JAGDFL010000044">
    <property type="protein sequence ID" value="KAG7399838.1"/>
    <property type="molecule type" value="Genomic_DNA"/>
</dbReference>
<keyword evidence="8" id="KW-1185">Reference proteome</keyword>
<proteinExistence type="predicted"/>
<dbReference type="OrthoDB" id="76714at2759"/>
<evidence type="ECO:0000313" key="8">
    <source>
        <dbReference type="Proteomes" id="UP000693981"/>
    </source>
</evidence>
<dbReference type="PANTHER" id="PTHR31585:SF5">
    <property type="entry name" value="RNA-BINDING S4 DOMAIN-CONTAINING PROTEIN"/>
    <property type="match status" value="1"/>
</dbReference>
<dbReference type="InterPro" id="IPR039309">
    <property type="entry name" value="BT1"/>
</dbReference>
<keyword evidence="4 6" id="KW-1133">Transmembrane helix</keyword>
<keyword evidence="2" id="KW-0813">Transport</keyword>
<evidence type="ECO:0000256" key="4">
    <source>
        <dbReference type="ARBA" id="ARBA00022989"/>
    </source>
</evidence>
<sequence length="106" mass="12003">MLLDDTTVVRRDVTITIWICYCMKLLSLAFLPLLPRQKAETQELKRKGGSSRLAGMLTVGYLSFAIVWATLVNLLSMYDSTKCWAITCDSDSHMPIPIESSIRHDH</sequence>
<comment type="caution">
    <text evidence="7">The sequence shown here is derived from an EMBL/GenBank/DDBJ whole genome shotgun (WGS) entry which is preliminary data.</text>
</comment>
<evidence type="ECO:0000256" key="1">
    <source>
        <dbReference type="ARBA" id="ARBA00004141"/>
    </source>
</evidence>
<evidence type="ECO:0000313" key="7">
    <source>
        <dbReference type="EMBL" id="KAG7399838.1"/>
    </source>
</evidence>
<dbReference type="Proteomes" id="UP000693981">
    <property type="component" value="Unassembled WGS sequence"/>
</dbReference>
<dbReference type="AlphaFoldDB" id="A0A8T1X653"/>
<keyword evidence="5 6" id="KW-0472">Membrane</keyword>
<reference evidence="7" key="1">
    <citation type="submission" date="2021-02" db="EMBL/GenBank/DDBJ databases">
        <authorList>
            <person name="Palmer J.M."/>
        </authorList>
    </citation>
    <scope>NUCLEOTIDE SEQUENCE</scope>
    <source>
        <strain evidence="7">SCRP23</strain>
    </source>
</reference>
<comment type="subcellular location">
    <subcellularLocation>
        <location evidence="1">Membrane</location>
        <topology evidence="1">Multi-pass membrane protein</topology>
    </subcellularLocation>
</comment>
<evidence type="ECO:0000256" key="5">
    <source>
        <dbReference type="ARBA" id="ARBA00023136"/>
    </source>
</evidence>
<dbReference type="GO" id="GO:0016020">
    <property type="term" value="C:membrane"/>
    <property type="evidence" value="ECO:0007669"/>
    <property type="project" value="UniProtKB-SubCell"/>
</dbReference>
<evidence type="ECO:0000256" key="2">
    <source>
        <dbReference type="ARBA" id="ARBA00022448"/>
    </source>
</evidence>